<dbReference type="PATRIC" id="fig|178900.7.peg.586"/>
<keyword evidence="6 9" id="KW-0224">Dipeptidase</keyword>
<dbReference type="Pfam" id="PF01427">
    <property type="entry name" value="Peptidase_M15"/>
    <property type="match status" value="1"/>
</dbReference>
<comment type="catalytic activity">
    <reaction evidence="1 9">
        <text>D-alanyl-D-alanine + H2O = 2 D-alanine</text>
        <dbReference type="Rhea" id="RHEA:20661"/>
        <dbReference type="ChEBI" id="CHEBI:15377"/>
        <dbReference type="ChEBI" id="CHEBI:57416"/>
        <dbReference type="ChEBI" id="CHEBI:57822"/>
        <dbReference type="EC" id="3.4.13.22"/>
    </reaction>
</comment>
<comment type="caution">
    <text evidence="11">The sequence shown here is derived from an EMBL/GenBank/DDBJ whole genome shotgun (WGS) entry which is preliminary data.</text>
</comment>
<dbReference type="RefSeq" id="WP_062271890.1">
    <property type="nucleotide sequence ID" value="NZ_LIAA01000015.1"/>
</dbReference>
<dbReference type="Proteomes" id="UP000075462">
    <property type="component" value="Unassembled WGS sequence"/>
</dbReference>
<feature type="binding site" evidence="9">
    <location>
        <position position="163"/>
    </location>
    <ligand>
        <name>Zn(2+)</name>
        <dbReference type="ChEBI" id="CHEBI:29105"/>
        <note>catalytic</note>
    </ligand>
</feature>
<comment type="cofactor">
    <cofactor evidence="9">
        <name>Zn(2+)</name>
        <dbReference type="ChEBI" id="CHEBI:29105"/>
    </cofactor>
    <text evidence="9">Binds 1 zinc ion per subunit.</text>
</comment>
<gene>
    <name evidence="9" type="primary">ddpX</name>
    <name evidence="11" type="ORF">AD954_04170</name>
</gene>
<evidence type="ECO:0000256" key="4">
    <source>
        <dbReference type="ARBA" id="ARBA00022801"/>
    </source>
</evidence>
<feature type="binding site" evidence="9">
    <location>
        <position position="156"/>
    </location>
    <ligand>
        <name>Zn(2+)</name>
        <dbReference type="ChEBI" id="CHEBI:29105"/>
        <note>catalytic</note>
    </ligand>
</feature>
<name>A0A149VDM2_9PROT</name>
<evidence type="ECO:0000256" key="3">
    <source>
        <dbReference type="ARBA" id="ARBA00022723"/>
    </source>
</evidence>
<feature type="site" description="Transition state stabilizer" evidence="9">
    <location>
        <position position="127"/>
    </location>
</feature>
<dbReference type="InterPro" id="IPR009045">
    <property type="entry name" value="Zn_M74/Hedgehog-like"/>
</dbReference>
<dbReference type="GO" id="GO:0006508">
    <property type="term" value="P:proteolysis"/>
    <property type="evidence" value="ECO:0007669"/>
    <property type="project" value="UniProtKB-KW"/>
</dbReference>
<dbReference type="HAMAP" id="MF_01924">
    <property type="entry name" value="A_A_dipeptidase"/>
    <property type="match status" value="1"/>
</dbReference>
<dbReference type="GO" id="GO:0160237">
    <property type="term" value="F:D-Ala-D-Ala dipeptidase activity"/>
    <property type="evidence" value="ECO:0007669"/>
    <property type="project" value="UniProtKB-EC"/>
</dbReference>
<evidence type="ECO:0000313" key="12">
    <source>
        <dbReference type="Proteomes" id="UP000075462"/>
    </source>
</evidence>
<comment type="function">
    <text evidence="9">Catalyzes hydrolysis of the D-alanyl-D-alanine dipeptide.</text>
</comment>
<dbReference type="SUPFAM" id="SSF55166">
    <property type="entry name" value="Hedgehog/DD-peptidase"/>
    <property type="match status" value="1"/>
</dbReference>
<evidence type="ECO:0000256" key="5">
    <source>
        <dbReference type="ARBA" id="ARBA00022833"/>
    </source>
</evidence>
<accession>A0A149VDM2</accession>
<sequence length="244" mass="27939">MQKSKLLFLAVLVMHPLVAWGAQEDKAAMVFRITPVKPLEVLMHEALAASPPAQDKIVRAPDLVDLATLTPDFKFDIRYATTENFLSTPVYSSSHAFLEKPAAEALARASEYLKTKGYGLLIFDAYRPWFITKLFWDATPADKHQFVANPAHGSRHNRGCAVDLTLYDLKTGQQVTMPSGFDEMTPRAYSNYPDAPEEQKKARDLLRDAMQQEGFIQLPAEWWHFDYRDWNKYPVQNIRFEDIK</sequence>
<comment type="similarity">
    <text evidence="9">Belongs to the peptidase M15D family.</text>
</comment>
<keyword evidence="8" id="KW-0961">Cell wall biogenesis/degradation</keyword>
<dbReference type="GO" id="GO:0008270">
    <property type="term" value="F:zinc ion binding"/>
    <property type="evidence" value="ECO:0007669"/>
    <property type="project" value="UniProtKB-UniRule"/>
</dbReference>
<proteinExistence type="inferred from homology"/>
<dbReference type="EC" id="3.4.13.22" evidence="9"/>
<feature type="chain" id="PRO_5007557375" description="D-alanyl-D-alanine dipeptidase" evidence="10">
    <location>
        <begin position="22"/>
        <end position="244"/>
    </location>
</feature>
<evidence type="ECO:0000256" key="9">
    <source>
        <dbReference type="HAMAP-Rule" id="MF_01924"/>
    </source>
</evidence>
<evidence type="ECO:0000256" key="2">
    <source>
        <dbReference type="ARBA" id="ARBA00022670"/>
    </source>
</evidence>
<dbReference type="PANTHER" id="PTHR43126:SF1">
    <property type="entry name" value="D-ALANYL-D-ALANINE DIPEPTIDASE"/>
    <property type="match status" value="1"/>
</dbReference>
<evidence type="ECO:0000256" key="6">
    <source>
        <dbReference type="ARBA" id="ARBA00022997"/>
    </source>
</evidence>
<evidence type="ECO:0000256" key="1">
    <source>
        <dbReference type="ARBA" id="ARBA00001362"/>
    </source>
</evidence>
<evidence type="ECO:0000256" key="7">
    <source>
        <dbReference type="ARBA" id="ARBA00023049"/>
    </source>
</evidence>
<keyword evidence="7 9" id="KW-0482">Metalloprotease</keyword>
<feature type="binding site" evidence="9">
    <location>
        <position position="224"/>
    </location>
    <ligand>
        <name>Zn(2+)</name>
        <dbReference type="ChEBI" id="CHEBI:29105"/>
        <note>catalytic</note>
    </ligand>
</feature>
<organism evidence="11 12">
    <name type="scientific">Acetobacter cerevisiae</name>
    <dbReference type="NCBI Taxonomy" id="178900"/>
    <lineage>
        <taxon>Bacteria</taxon>
        <taxon>Pseudomonadati</taxon>
        <taxon>Pseudomonadota</taxon>
        <taxon>Alphaproteobacteria</taxon>
        <taxon>Acetobacterales</taxon>
        <taxon>Acetobacteraceae</taxon>
        <taxon>Acetobacter</taxon>
    </lineage>
</organism>
<keyword evidence="5 9" id="KW-0862">Zinc</keyword>
<feature type="active site" description="Proton donor/acceptor" evidence="9">
    <location>
        <position position="221"/>
    </location>
</feature>
<evidence type="ECO:0000256" key="10">
    <source>
        <dbReference type="SAM" id="SignalP"/>
    </source>
</evidence>
<dbReference type="InterPro" id="IPR000755">
    <property type="entry name" value="A_A_dipeptidase"/>
</dbReference>
<dbReference type="Gene3D" id="3.30.1380.10">
    <property type="match status" value="1"/>
</dbReference>
<feature type="signal peptide" evidence="10">
    <location>
        <begin position="1"/>
        <end position="21"/>
    </location>
</feature>
<protein>
    <recommendedName>
        <fullName evidence="9">D-alanyl-D-alanine dipeptidase</fullName>
        <shortName evidence="9">D-Ala-D-Ala dipeptidase</shortName>
        <ecNumber evidence="9">3.4.13.22</ecNumber>
    </recommendedName>
</protein>
<evidence type="ECO:0000313" key="11">
    <source>
        <dbReference type="EMBL" id="KXV78222.1"/>
    </source>
</evidence>
<keyword evidence="3 9" id="KW-0479">Metal-binding</keyword>
<reference evidence="11 12" key="1">
    <citation type="submission" date="2015-06" db="EMBL/GenBank/DDBJ databases">
        <title>Improved classification and identification of acetic acid bacteria using matrix-assisted laser desorption/ionization time-of-flight mass spectrometry; Gluconobacter nephelii and Gluconobacter uchimurae are later heterotypic synonyms of Gluconobacter japonicus and Gluconobacter oxydans, respectively.</title>
        <authorList>
            <person name="Li L."/>
            <person name="Cleenwerck I."/>
            <person name="De Vuyst L."/>
            <person name="Vandamme P."/>
        </authorList>
    </citation>
    <scope>NUCLEOTIDE SEQUENCE [LARGE SCALE GENOMIC DNA]</scope>
    <source>
        <strain evidence="11 12">LMG 1545</strain>
    </source>
</reference>
<dbReference type="GO" id="GO:0008237">
    <property type="term" value="F:metallopeptidase activity"/>
    <property type="evidence" value="ECO:0007669"/>
    <property type="project" value="UniProtKB-KW"/>
</dbReference>
<dbReference type="CDD" id="cd14840">
    <property type="entry name" value="D-Ala-D-Ala_dipeptidase_Aad"/>
    <property type="match status" value="1"/>
</dbReference>
<dbReference type="PANTHER" id="PTHR43126">
    <property type="entry name" value="D-ALANYL-D-ALANINE DIPEPTIDASE"/>
    <property type="match status" value="1"/>
</dbReference>
<keyword evidence="2 9" id="KW-0645">Protease</keyword>
<dbReference type="GO" id="GO:0071555">
    <property type="term" value="P:cell wall organization"/>
    <property type="evidence" value="ECO:0007669"/>
    <property type="project" value="UniProtKB-KW"/>
</dbReference>
<evidence type="ECO:0000256" key="8">
    <source>
        <dbReference type="ARBA" id="ARBA00023316"/>
    </source>
</evidence>
<dbReference type="EMBL" id="LIAA01000015">
    <property type="protein sequence ID" value="KXV78222.1"/>
    <property type="molecule type" value="Genomic_DNA"/>
</dbReference>
<dbReference type="AlphaFoldDB" id="A0A149VDM2"/>
<keyword evidence="4 9" id="KW-0378">Hydrolase</keyword>
<dbReference type="OrthoDB" id="9801430at2"/>
<keyword evidence="10" id="KW-0732">Signal</keyword>